<dbReference type="PANTHER" id="PTHR10788">
    <property type="entry name" value="TREHALOSE-6-PHOSPHATE SYNTHASE"/>
    <property type="match status" value="1"/>
</dbReference>
<protein>
    <recommendedName>
        <fullName evidence="5">Trehalose-phosphatase</fullName>
    </recommendedName>
</protein>
<evidence type="ECO:0000313" key="4">
    <source>
        <dbReference type="Proteomes" id="UP000001072"/>
    </source>
</evidence>
<evidence type="ECO:0000256" key="2">
    <source>
        <dbReference type="ARBA" id="ARBA00006330"/>
    </source>
</evidence>
<dbReference type="AlphaFoldDB" id="F4S8C7"/>
<dbReference type="VEuPathDB" id="FungiDB:MELLADRAFT_112995"/>
<dbReference type="Gene3D" id="3.40.50.1000">
    <property type="entry name" value="HAD superfamily/HAD-like"/>
    <property type="match status" value="1"/>
</dbReference>
<dbReference type="InterPro" id="IPR036412">
    <property type="entry name" value="HAD-like_sf"/>
</dbReference>
<keyword evidence="4" id="KW-1185">Reference proteome</keyword>
<dbReference type="NCBIfam" id="TIGR01484">
    <property type="entry name" value="HAD-SF-IIB"/>
    <property type="match status" value="1"/>
</dbReference>
<dbReference type="InterPro" id="IPR006379">
    <property type="entry name" value="HAD-SF_hydro_IIB"/>
</dbReference>
<dbReference type="InterPro" id="IPR001830">
    <property type="entry name" value="Glyco_trans_20"/>
</dbReference>
<dbReference type="SUPFAM" id="SSF56784">
    <property type="entry name" value="HAD-like"/>
    <property type="match status" value="1"/>
</dbReference>
<dbReference type="GO" id="GO:0005992">
    <property type="term" value="P:trehalose biosynthetic process"/>
    <property type="evidence" value="ECO:0007669"/>
    <property type="project" value="InterPro"/>
</dbReference>
<name>F4S8C7_MELLP</name>
<dbReference type="STRING" id="747676.F4S8C7"/>
<dbReference type="RefSeq" id="XP_007417654.1">
    <property type="nucleotide sequence ID" value="XM_007417592.1"/>
</dbReference>
<dbReference type="EMBL" id="GL883164">
    <property type="protein sequence ID" value="EGF99074.1"/>
    <property type="molecule type" value="Genomic_DNA"/>
</dbReference>
<comment type="similarity">
    <text evidence="2">In the C-terminal section; belongs to the trehalose phosphatase family.</text>
</comment>
<dbReference type="InParanoid" id="F4S8C7"/>
<organism evidence="4">
    <name type="scientific">Melampsora larici-populina (strain 98AG31 / pathotype 3-4-7)</name>
    <name type="common">Poplar leaf rust fungus</name>
    <dbReference type="NCBI Taxonomy" id="747676"/>
    <lineage>
        <taxon>Eukaryota</taxon>
        <taxon>Fungi</taxon>
        <taxon>Dikarya</taxon>
        <taxon>Basidiomycota</taxon>
        <taxon>Pucciniomycotina</taxon>
        <taxon>Pucciniomycetes</taxon>
        <taxon>Pucciniales</taxon>
        <taxon>Melampsoraceae</taxon>
        <taxon>Melampsora</taxon>
    </lineage>
</organism>
<proteinExistence type="inferred from homology"/>
<dbReference type="PANTHER" id="PTHR10788:SF106">
    <property type="entry name" value="BCDNA.GH08860"/>
    <property type="match status" value="1"/>
</dbReference>
<comment type="similarity">
    <text evidence="1">In the N-terminal section; belongs to the glycosyltransferase 20 family.</text>
</comment>
<evidence type="ECO:0008006" key="5">
    <source>
        <dbReference type="Google" id="ProtNLM"/>
    </source>
</evidence>
<sequence length="422" mass="47312">MLKTLQGNHPEIYEFKESPTRSIFQEIQTKKQRGKSAWLFQESDPNKNKWDLEEVKRMGYKLPTLSEEIKQTIFTKGTEDLNLVSTVGLKKAPKPASSPIDKPLDTEGITKAYTEAKGTRLIVSDYDGTLREFVDDPEAATPSQELLSDLKTLSSNKDNMVWLVSGRDEGFLKRHFGEIQNLGLKAAYGAATRDPISGKWAKMEFDKTALDSIRKIMEGWSSSVTHSHIEEKDFGLAYHYRVAHTQDRLNQEKITQDATQAKKDIDLIYKSEAEFLKACLDQDIKRRGLELVTILGNMVVEVKSKKLSKREAVQSLYNDIPHPGFVLVGGDDPADEVMFQVAHVKEEDAKKTAQGDAKPPVVATVHVSHDKGQETSAKYMTVQSQYTEGKFQSVKQRPQCVKYATAFCNISTSKARAGTSIS</sequence>
<dbReference type="InterPro" id="IPR023214">
    <property type="entry name" value="HAD_sf"/>
</dbReference>
<dbReference type="GeneID" id="18924848"/>
<dbReference type="Proteomes" id="UP000001072">
    <property type="component" value="Unassembled WGS sequence"/>
</dbReference>
<dbReference type="InterPro" id="IPR003337">
    <property type="entry name" value="Trehalose_PPase"/>
</dbReference>
<accession>F4S8C7</accession>
<evidence type="ECO:0000313" key="3">
    <source>
        <dbReference type="EMBL" id="EGF99074.1"/>
    </source>
</evidence>
<dbReference type="GO" id="GO:0003825">
    <property type="term" value="F:alpha,alpha-trehalose-phosphate synthase (UDP-forming) activity"/>
    <property type="evidence" value="ECO:0007669"/>
    <property type="project" value="TreeGrafter"/>
</dbReference>
<dbReference type="KEGG" id="mlr:MELLADRAFT_112995"/>
<gene>
    <name evidence="3" type="ORF">MELLADRAFT_112995</name>
</gene>
<dbReference type="eggNOG" id="KOG1050">
    <property type="taxonomic scope" value="Eukaryota"/>
</dbReference>
<evidence type="ECO:0000256" key="1">
    <source>
        <dbReference type="ARBA" id="ARBA00005409"/>
    </source>
</evidence>
<dbReference type="HOGENOM" id="CLU_650661_0_0_1"/>
<dbReference type="OrthoDB" id="755951at2759"/>
<dbReference type="Gene3D" id="3.30.70.1020">
    <property type="entry name" value="Trehalose-6-phosphate phosphatase related protein, domain 2"/>
    <property type="match status" value="1"/>
</dbReference>
<dbReference type="Pfam" id="PF02358">
    <property type="entry name" value="Trehalose_PPase"/>
    <property type="match status" value="1"/>
</dbReference>
<reference evidence="4" key="1">
    <citation type="journal article" date="2011" name="Proc. Natl. Acad. Sci. U.S.A.">
        <title>Obligate biotrophy features unraveled by the genomic analysis of rust fungi.</title>
        <authorList>
            <person name="Duplessis S."/>
            <person name="Cuomo C.A."/>
            <person name="Lin Y.-C."/>
            <person name="Aerts A."/>
            <person name="Tisserant E."/>
            <person name="Veneault-Fourrey C."/>
            <person name="Joly D.L."/>
            <person name="Hacquard S."/>
            <person name="Amselem J."/>
            <person name="Cantarel B.L."/>
            <person name="Chiu R."/>
            <person name="Coutinho P.M."/>
            <person name="Feau N."/>
            <person name="Field M."/>
            <person name="Frey P."/>
            <person name="Gelhaye E."/>
            <person name="Goldberg J."/>
            <person name="Grabherr M.G."/>
            <person name="Kodira C.D."/>
            <person name="Kohler A."/>
            <person name="Kuees U."/>
            <person name="Lindquist E.A."/>
            <person name="Lucas S.M."/>
            <person name="Mago R."/>
            <person name="Mauceli E."/>
            <person name="Morin E."/>
            <person name="Murat C."/>
            <person name="Pangilinan J.L."/>
            <person name="Park R."/>
            <person name="Pearson M."/>
            <person name="Quesneville H."/>
            <person name="Rouhier N."/>
            <person name="Sakthikumar S."/>
            <person name="Salamov A.A."/>
            <person name="Schmutz J."/>
            <person name="Selles B."/>
            <person name="Shapiro H."/>
            <person name="Tanguay P."/>
            <person name="Tuskan G.A."/>
            <person name="Henrissat B."/>
            <person name="Van de Peer Y."/>
            <person name="Rouze P."/>
            <person name="Ellis J.G."/>
            <person name="Dodds P.N."/>
            <person name="Schein J.E."/>
            <person name="Zhong S."/>
            <person name="Hamelin R.C."/>
            <person name="Grigoriev I.V."/>
            <person name="Szabo L.J."/>
            <person name="Martin F."/>
        </authorList>
    </citation>
    <scope>NUCLEOTIDE SEQUENCE [LARGE SCALE GENOMIC DNA]</scope>
    <source>
        <strain evidence="4">98AG31 / pathotype 3-4-7</strain>
    </source>
</reference>